<dbReference type="EMBL" id="HBUE01233765">
    <property type="protein sequence ID" value="CAG6546033.1"/>
    <property type="molecule type" value="Transcribed_RNA"/>
</dbReference>
<dbReference type="EMBL" id="HBUE01124225">
    <property type="protein sequence ID" value="CAG6493843.1"/>
    <property type="molecule type" value="Transcribed_RNA"/>
</dbReference>
<dbReference type="EMBL" id="HBUE01340627">
    <property type="protein sequence ID" value="CAG6598197.1"/>
    <property type="molecule type" value="Transcribed_RNA"/>
</dbReference>
<sequence length="127" mass="14439">MASSWPTLHYLPVPLLELSTCSSSGTFFFLRTFWTQDGVASFFAKMAAFSLGRGVHFFRTFRELVHLPRYKRPSAFVLGTTPHFRFTRSGSFGPCPFSSSICGLYFALFRRTWGTTWEGRIIASNTD</sequence>
<name>A0A8D8G4L9_CULPI</name>
<dbReference type="EMBL" id="HBUE01124235">
    <property type="protein sequence ID" value="CAG6493868.1"/>
    <property type="molecule type" value="Transcribed_RNA"/>
</dbReference>
<dbReference type="EMBL" id="HBUE01124231">
    <property type="protein sequence ID" value="CAG6493856.1"/>
    <property type="molecule type" value="Transcribed_RNA"/>
</dbReference>
<organism evidence="1">
    <name type="scientific">Culex pipiens</name>
    <name type="common">House mosquito</name>
    <dbReference type="NCBI Taxonomy" id="7175"/>
    <lineage>
        <taxon>Eukaryota</taxon>
        <taxon>Metazoa</taxon>
        <taxon>Ecdysozoa</taxon>
        <taxon>Arthropoda</taxon>
        <taxon>Hexapoda</taxon>
        <taxon>Insecta</taxon>
        <taxon>Pterygota</taxon>
        <taxon>Neoptera</taxon>
        <taxon>Endopterygota</taxon>
        <taxon>Diptera</taxon>
        <taxon>Nematocera</taxon>
        <taxon>Culicoidea</taxon>
        <taxon>Culicidae</taxon>
        <taxon>Culicinae</taxon>
        <taxon>Culicini</taxon>
        <taxon>Culex</taxon>
        <taxon>Culex</taxon>
    </lineage>
</organism>
<dbReference type="EMBL" id="HBUE01124232">
    <property type="protein sequence ID" value="CAG6493860.1"/>
    <property type="molecule type" value="Transcribed_RNA"/>
</dbReference>
<dbReference type="EMBL" id="HBUE01124227">
    <property type="protein sequence ID" value="CAG6493848.1"/>
    <property type="molecule type" value="Transcribed_RNA"/>
</dbReference>
<evidence type="ECO:0000313" key="1">
    <source>
        <dbReference type="EMBL" id="CAG6493843.1"/>
    </source>
</evidence>
<proteinExistence type="predicted"/>
<protein>
    <submittedName>
        <fullName evidence="1">(northern house mosquito) hypothetical protein</fullName>
    </submittedName>
</protein>
<dbReference type="AlphaFoldDB" id="A0A8D8G4L9"/>
<dbReference type="EMBL" id="HBUE01124234">
    <property type="protein sequence ID" value="CAG6493864.1"/>
    <property type="molecule type" value="Transcribed_RNA"/>
</dbReference>
<reference evidence="1" key="1">
    <citation type="submission" date="2021-05" db="EMBL/GenBank/DDBJ databases">
        <authorList>
            <person name="Alioto T."/>
            <person name="Alioto T."/>
            <person name="Gomez Garrido J."/>
        </authorList>
    </citation>
    <scope>NUCLEOTIDE SEQUENCE</scope>
</reference>
<accession>A0A8D8G4L9</accession>